<evidence type="ECO:0000313" key="2">
    <source>
        <dbReference type="EMBL" id="KAK1383567.1"/>
    </source>
</evidence>
<reference evidence="2" key="2">
    <citation type="submission" date="2023-05" db="EMBL/GenBank/DDBJ databases">
        <authorList>
            <person name="Schelkunov M.I."/>
        </authorList>
    </citation>
    <scope>NUCLEOTIDE SEQUENCE</scope>
    <source>
        <strain evidence="2">Hsosn_3</strain>
        <tissue evidence="2">Leaf</tissue>
    </source>
</reference>
<dbReference type="AlphaFoldDB" id="A0AAD8MSN7"/>
<dbReference type="InterPro" id="IPR040256">
    <property type="entry name" value="At4g02000-like"/>
</dbReference>
<dbReference type="EMBL" id="JAUIZM010000005">
    <property type="protein sequence ID" value="KAK1383567.1"/>
    <property type="molecule type" value="Genomic_DNA"/>
</dbReference>
<dbReference type="InterPro" id="IPR025558">
    <property type="entry name" value="DUF4283"/>
</dbReference>
<reference evidence="2" key="1">
    <citation type="submission" date="2023-02" db="EMBL/GenBank/DDBJ databases">
        <title>Genome of toxic invasive species Heracleum sosnowskyi carries increased number of genes despite the absence of recent whole-genome duplications.</title>
        <authorList>
            <person name="Schelkunov M."/>
            <person name="Shtratnikova V."/>
            <person name="Makarenko M."/>
            <person name="Klepikova A."/>
            <person name="Omelchenko D."/>
            <person name="Novikova G."/>
            <person name="Obukhova E."/>
            <person name="Bogdanov V."/>
            <person name="Penin A."/>
            <person name="Logacheva M."/>
        </authorList>
    </citation>
    <scope>NUCLEOTIDE SEQUENCE</scope>
    <source>
        <strain evidence="2">Hsosn_3</strain>
        <tissue evidence="2">Leaf</tissue>
    </source>
</reference>
<dbReference type="Pfam" id="PF14111">
    <property type="entry name" value="DUF4283"/>
    <property type="match status" value="1"/>
</dbReference>
<gene>
    <name evidence="2" type="ORF">POM88_021302</name>
</gene>
<name>A0AAD8MSN7_9APIA</name>
<proteinExistence type="predicted"/>
<organism evidence="2 3">
    <name type="scientific">Heracleum sosnowskyi</name>
    <dbReference type="NCBI Taxonomy" id="360622"/>
    <lineage>
        <taxon>Eukaryota</taxon>
        <taxon>Viridiplantae</taxon>
        <taxon>Streptophyta</taxon>
        <taxon>Embryophyta</taxon>
        <taxon>Tracheophyta</taxon>
        <taxon>Spermatophyta</taxon>
        <taxon>Magnoliopsida</taxon>
        <taxon>eudicotyledons</taxon>
        <taxon>Gunneridae</taxon>
        <taxon>Pentapetalae</taxon>
        <taxon>asterids</taxon>
        <taxon>campanulids</taxon>
        <taxon>Apiales</taxon>
        <taxon>Apiaceae</taxon>
        <taxon>Apioideae</taxon>
        <taxon>apioid superclade</taxon>
        <taxon>Tordylieae</taxon>
        <taxon>Tordyliinae</taxon>
        <taxon>Heracleum</taxon>
    </lineage>
</organism>
<dbReference type="PANTHER" id="PTHR31286:SF167">
    <property type="entry name" value="OS09G0268800 PROTEIN"/>
    <property type="match status" value="1"/>
</dbReference>
<sequence length="219" mass="25061">MAEGLEHKLKGLVLTEEEEQIIECDEDEIETIGDQLILCLVGKLLTSNPFSVEAMKNTMKVAWRVANGMVVREIENKLFIFQFFSMSDKVKVLEDGPWAFDGAPLLLKEVEEGAQPSEIVFDTISNPKQSLRLWVKAEDVPPNERTKSMAKSMAENMGTFVEFDETDPIGWSKNMCFRVDLRLDKPLKRGIRVATTAGSKWVSYRYERLMDLCMWDVWA</sequence>
<evidence type="ECO:0000259" key="1">
    <source>
        <dbReference type="Pfam" id="PF14111"/>
    </source>
</evidence>
<accession>A0AAD8MSN7</accession>
<comment type="caution">
    <text evidence="2">The sequence shown here is derived from an EMBL/GenBank/DDBJ whole genome shotgun (WGS) entry which is preliminary data.</text>
</comment>
<protein>
    <submittedName>
        <fullName evidence="2">CCHC-type domain-containing protein</fullName>
    </submittedName>
</protein>
<feature type="domain" description="DUF4283" evidence="1">
    <location>
        <begin position="36"/>
        <end position="117"/>
    </location>
</feature>
<evidence type="ECO:0000313" key="3">
    <source>
        <dbReference type="Proteomes" id="UP001237642"/>
    </source>
</evidence>
<keyword evidence="3" id="KW-1185">Reference proteome</keyword>
<dbReference type="PANTHER" id="PTHR31286">
    <property type="entry name" value="GLYCINE-RICH CELL WALL STRUCTURAL PROTEIN 1.8-LIKE"/>
    <property type="match status" value="1"/>
</dbReference>
<dbReference type="Proteomes" id="UP001237642">
    <property type="component" value="Unassembled WGS sequence"/>
</dbReference>